<evidence type="ECO:0000256" key="7">
    <source>
        <dbReference type="ARBA" id="ARBA00022822"/>
    </source>
</evidence>
<feature type="domain" description="N-(5'phosphoribosyl) anthranilate isomerase (PRAI)" evidence="11">
    <location>
        <begin position="6"/>
        <end position="200"/>
    </location>
</feature>
<evidence type="ECO:0000313" key="12">
    <source>
        <dbReference type="EMBL" id="OUS40727.1"/>
    </source>
</evidence>
<evidence type="ECO:0000256" key="5">
    <source>
        <dbReference type="ARBA" id="ARBA00022272"/>
    </source>
</evidence>
<accession>A0A1Y5HW82</accession>
<evidence type="ECO:0000256" key="4">
    <source>
        <dbReference type="ARBA" id="ARBA00012572"/>
    </source>
</evidence>
<dbReference type="GO" id="GO:0000162">
    <property type="term" value="P:L-tryptophan biosynthetic process"/>
    <property type="evidence" value="ECO:0007669"/>
    <property type="project" value="UniProtKB-UniRule"/>
</dbReference>
<comment type="pathway">
    <text evidence="2 10">Amino-acid biosynthesis; L-tryptophan biosynthesis; L-tryptophan from chorismate: step 3/5.</text>
</comment>
<comment type="caution">
    <text evidence="12">The sequence shown here is derived from an EMBL/GenBank/DDBJ whole genome shotgun (WGS) entry which is preliminary data.</text>
</comment>
<dbReference type="NCBIfam" id="NF002299">
    <property type="entry name" value="PRK01222.1-6"/>
    <property type="match status" value="1"/>
</dbReference>
<protein>
    <recommendedName>
        <fullName evidence="5 10">N-(5'-phosphoribosyl)anthranilate isomerase</fullName>
        <shortName evidence="10">PRAI</shortName>
        <ecNumber evidence="4 10">5.3.1.24</ecNumber>
    </recommendedName>
</protein>
<keyword evidence="9 10" id="KW-0413">Isomerase</keyword>
<sequence>MNKVRIKICGLTRAQDVQSAVIAGADALGFVLYAPSPRAVTSTQAADLIQRVPAFVTTVALFVNETAAEVERAIKECSFDLLQFHGDESAEFCRQFNRPYMKAIRVRSAQDIHDAVQQYPDAKALLLDAYVENLPGGTGQAFDWRLIPKLSVPWVLAGGLNANNVADAITQVQPFAVDISGGVEASKGIKDQQKIIEFINEVRNVER</sequence>
<dbReference type="EMBL" id="MABE01000263">
    <property type="protein sequence ID" value="OUS40727.1"/>
    <property type="molecule type" value="Genomic_DNA"/>
</dbReference>
<dbReference type="UniPathway" id="UPA00035">
    <property type="reaction ID" value="UER00042"/>
</dbReference>
<dbReference type="GO" id="GO:0004640">
    <property type="term" value="F:phosphoribosylanthranilate isomerase activity"/>
    <property type="evidence" value="ECO:0007669"/>
    <property type="project" value="UniProtKB-UniRule"/>
</dbReference>
<keyword evidence="8 10" id="KW-0057">Aromatic amino acid biosynthesis</keyword>
<evidence type="ECO:0000259" key="11">
    <source>
        <dbReference type="Pfam" id="PF00697"/>
    </source>
</evidence>
<dbReference type="PANTHER" id="PTHR42894:SF1">
    <property type="entry name" value="N-(5'-PHOSPHORIBOSYL)ANTHRANILATE ISOMERASE"/>
    <property type="match status" value="1"/>
</dbReference>
<dbReference type="HAMAP" id="MF_00135">
    <property type="entry name" value="PRAI"/>
    <property type="match status" value="1"/>
</dbReference>
<gene>
    <name evidence="10" type="primary">trpF</name>
    <name evidence="12" type="ORF">A9R00_04545</name>
</gene>
<evidence type="ECO:0000256" key="6">
    <source>
        <dbReference type="ARBA" id="ARBA00022605"/>
    </source>
</evidence>
<dbReference type="NCBIfam" id="NF002298">
    <property type="entry name" value="PRK01222.1-4"/>
    <property type="match status" value="1"/>
</dbReference>
<dbReference type="InterPro" id="IPR013785">
    <property type="entry name" value="Aldolase_TIM"/>
</dbReference>
<comment type="catalytic activity">
    <reaction evidence="1 10">
        <text>N-(5-phospho-beta-D-ribosyl)anthranilate = 1-(2-carboxyphenylamino)-1-deoxy-D-ribulose 5-phosphate</text>
        <dbReference type="Rhea" id="RHEA:21540"/>
        <dbReference type="ChEBI" id="CHEBI:18277"/>
        <dbReference type="ChEBI" id="CHEBI:58613"/>
        <dbReference type="EC" id="5.3.1.24"/>
    </reaction>
</comment>
<evidence type="ECO:0000256" key="1">
    <source>
        <dbReference type="ARBA" id="ARBA00001164"/>
    </source>
</evidence>
<comment type="similarity">
    <text evidence="3 10">Belongs to the TrpF family.</text>
</comment>
<evidence type="ECO:0000256" key="3">
    <source>
        <dbReference type="ARBA" id="ARBA00007571"/>
    </source>
</evidence>
<dbReference type="InterPro" id="IPR044643">
    <property type="entry name" value="TrpF_fam"/>
</dbReference>
<dbReference type="InterPro" id="IPR001240">
    <property type="entry name" value="PRAI_dom"/>
</dbReference>
<dbReference type="PANTHER" id="PTHR42894">
    <property type="entry name" value="N-(5'-PHOSPHORIBOSYL)ANTHRANILATE ISOMERASE"/>
    <property type="match status" value="1"/>
</dbReference>
<evidence type="ECO:0000256" key="9">
    <source>
        <dbReference type="ARBA" id="ARBA00023235"/>
    </source>
</evidence>
<dbReference type="Proteomes" id="UP000227088">
    <property type="component" value="Unassembled WGS sequence"/>
</dbReference>
<dbReference type="SUPFAM" id="SSF51366">
    <property type="entry name" value="Ribulose-phoshate binding barrel"/>
    <property type="match status" value="1"/>
</dbReference>
<evidence type="ECO:0000256" key="10">
    <source>
        <dbReference type="HAMAP-Rule" id="MF_00135"/>
    </source>
</evidence>
<dbReference type="FunFam" id="3.20.20.70:FF:000075">
    <property type="entry name" value="Tryptophan biosynthesis protein TRP1"/>
    <property type="match status" value="1"/>
</dbReference>
<evidence type="ECO:0000313" key="13">
    <source>
        <dbReference type="Proteomes" id="UP000227088"/>
    </source>
</evidence>
<keyword evidence="7 10" id="KW-0822">Tryptophan biosynthesis</keyword>
<dbReference type="Gene3D" id="3.20.20.70">
    <property type="entry name" value="Aldolase class I"/>
    <property type="match status" value="1"/>
</dbReference>
<name>A0A1Y5HW82_OLEAN</name>
<organism evidence="12 13">
    <name type="scientific">Oleispira antarctica</name>
    <dbReference type="NCBI Taxonomy" id="188908"/>
    <lineage>
        <taxon>Bacteria</taxon>
        <taxon>Pseudomonadati</taxon>
        <taxon>Pseudomonadota</taxon>
        <taxon>Gammaproteobacteria</taxon>
        <taxon>Oceanospirillales</taxon>
        <taxon>Oceanospirillaceae</taxon>
        <taxon>Oleispira</taxon>
    </lineage>
</organism>
<dbReference type="InterPro" id="IPR011060">
    <property type="entry name" value="RibuloseP-bd_barrel"/>
</dbReference>
<evidence type="ECO:0000256" key="2">
    <source>
        <dbReference type="ARBA" id="ARBA00004664"/>
    </source>
</evidence>
<dbReference type="Pfam" id="PF00697">
    <property type="entry name" value="PRAI"/>
    <property type="match status" value="1"/>
</dbReference>
<evidence type="ECO:0000256" key="8">
    <source>
        <dbReference type="ARBA" id="ARBA00023141"/>
    </source>
</evidence>
<dbReference type="CDD" id="cd00405">
    <property type="entry name" value="PRAI"/>
    <property type="match status" value="1"/>
</dbReference>
<proteinExistence type="inferred from homology"/>
<dbReference type="AlphaFoldDB" id="A0A1Y5HW82"/>
<dbReference type="EC" id="5.3.1.24" evidence="4 10"/>
<reference evidence="13" key="1">
    <citation type="journal article" date="2017" name="Proc. Natl. Acad. Sci. U.S.A.">
        <title>Simulation of Deepwater Horizon oil plume reveals substrate specialization within a complex community of hydrocarbon degraders.</title>
        <authorList>
            <person name="Hu P."/>
            <person name="Dubinsky E.A."/>
            <person name="Probst A.J."/>
            <person name="Wang J."/>
            <person name="Sieber C.M.K."/>
            <person name="Tom L.M."/>
            <person name="Gardinali P."/>
            <person name="Banfield J.F."/>
            <person name="Atlas R.M."/>
            <person name="Andersen G.L."/>
        </authorList>
    </citation>
    <scope>NUCLEOTIDE SEQUENCE [LARGE SCALE GENOMIC DNA]</scope>
</reference>
<keyword evidence="6 10" id="KW-0028">Amino-acid biosynthesis</keyword>